<dbReference type="EMBL" id="SDRB02012523">
    <property type="protein sequence ID" value="THF97508.1"/>
    <property type="molecule type" value="Genomic_DNA"/>
</dbReference>
<evidence type="ECO:0000256" key="1">
    <source>
        <dbReference type="SAM" id="Coils"/>
    </source>
</evidence>
<reference evidence="4 5" key="1">
    <citation type="journal article" date="2018" name="Proc. Natl. Acad. Sci. U.S.A.">
        <title>Draft genome sequence of Camellia sinensis var. sinensis provides insights into the evolution of the tea genome and tea quality.</title>
        <authorList>
            <person name="Wei C."/>
            <person name="Yang H."/>
            <person name="Wang S."/>
            <person name="Zhao J."/>
            <person name="Liu C."/>
            <person name="Gao L."/>
            <person name="Xia E."/>
            <person name="Lu Y."/>
            <person name="Tai Y."/>
            <person name="She G."/>
            <person name="Sun J."/>
            <person name="Cao H."/>
            <person name="Tong W."/>
            <person name="Gao Q."/>
            <person name="Li Y."/>
            <person name="Deng W."/>
            <person name="Jiang X."/>
            <person name="Wang W."/>
            <person name="Chen Q."/>
            <person name="Zhang S."/>
            <person name="Li H."/>
            <person name="Wu J."/>
            <person name="Wang P."/>
            <person name="Li P."/>
            <person name="Shi C."/>
            <person name="Zheng F."/>
            <person name="Jian J."/>
            <person name="Huang B."/>
            <person name="Shan D."/>
            <person name="Shi M."/>
            <person name="Fang C."/>
            <person name="Yue Y."/>
            <person name="Li F."/>
            <person name="Li D."/>
            <person name="Wei S."/>
            <person name="Han B."/>
            <person name="Jiang C."/>
            <person name="Yin Y."/>
            <person name="Xia T."/>
            <person name="Zhang Z."/>
            <person name="Bennetzen J.L."/>
            <person name="Zhao S."/>
            <person name="Wan X."/>
        </authorList>
    </citation>
    <scope>NUCLEOTIDE SEQUENCE [LARGE SCALE GENOMIC DNA]</scope>
    <source>
        <strain evidence="5">cv. Shuchazao</strain>
        <tissue evidence="4">Leaf</tissue>
    </source>
</reference>
<evidence type="ECO:0000313" key="5">
    <source>
        <dbReference type="Proteomes" id="UP000306102"/>
    </source>
</evidence>
<keyword evidence="5" id="KW-1185">Reference proteome</keyword>
<feature type="coiled-coil region" evidence="1">
    <location>
        <begin position="438"/>
        <end position="485"/>
    </location>
</feature>
<organism evidence="4 5">
    <name type="scientific">Camellia sinensis var. sinensis</name>
    <name type="common">China tea</name>
    <dbReference type="NCBI Taxonomy" id="542762"/>
    <lineage>
        <taxon>Eukaryota</taxon>
        <taxon>Viridiplantae</taxon>
        <taxon>Streptophyta</taxon>
        <taxon>Embryophyta</taxon>
        <taxon>Tracheophyta</taxon>
        <taxon>Spermatophyta</taxon>
        <taxon>Magnoliopsida</taxon>
        <taxon>eudicotyledons</taxon>
        <taxon>Gunneridae</taxon>
        <taxon>Pentapetalae</taxon>
        <taxon>asterids</taxon>
        <taxon>Ericales</taxon>
        <taxon>Theaceae</taxon>
        <taxon>Camellia</taxon>
    </lineage>
</organism>
<protein>
    <recommendedName>
        <fullName evidence="3">DUF7803 domain-containing protein</fullName>
    </recommendedName>
</protein>
<gene>
    <name evidence="4" type="ORF">TEA_011296</name>
</gene>
<dbReference type="InterPro" id="IPR056705">
    <property type="entry name" value="DUF7803"/>
</dbReference>
<keyword evidence="1" id="KW-0175">Coiled coil</keyword>
<evidence type="ECO:0000313" key="4">
    <source>
        <dbReference type="EMBL" id="THF97508.1"/>
    </source>
</evidence>
<dbReference type="AlphaFoldDB" id="A0A4S4D5D4"/>
<evidence type="ECO:0000259" key="3">
    <source>
        <dbReference type="Pfam" id="PF25086"/>
    </source>
</evidence>
<keyword evidence="2" id="KW-0812">Transmembrane</keyword>
<feature type="transmembrane region" description="Helical" evidence="2">
    <location>
        <begin position="90"/>
        <end position="109"/>
    </location>
</feature>
<feature type="domain" description="DUF7803" evidence="3">
    <location>
        <begin position="370"/>
        <end position="531"/>
    </location>
</feature>
<dbReference type="PANTHER" id="PTHR36047:SF1">
    <property type="entry name" value="OS01G0191000 PROTEIN"/>
    <property type="match status" value="1"/>
</dbReference>
<keyword evidence="2" id="KW-0472">Membrane</keyword>
<comment type="caution">
    <text evidence="4">The sequence shown here is derived from an EMBL/GenBank/DDBJ whole genome shotgun (WGS) entry which is preliminary data.</text>
</comment>
<feature type="transmembrane region" description="Helical" evidence="2">
    <location>
        <begin position="222"/>
        <end position="241"/>
    </location>
</feature>
<dbReference type="InterPro" id="IPR021924">
    <property type="entry name" value="DUF3537"/>
</dbReference>
<sequence>MEVDESSTEISLIDTAATQSSSEDVQLDKYLQRLELFLRFFGFCHYSPLSFTLSWLSFLAIGLAVPFLIIEFSYCSDCEKYQIRVFELEIFVSQSLLAAISLLCISHNLRKYGVRRLLFVDRYRGHMAQFRDLYIHKIHLFEGVVLNIFFMLEDDPRNWARLACVCTKFSSLIRFNSSSLNHHHLFDSLHLNYHHLFTSLHPNLHHLFGTGRATAMGGLCKMVDGGEVVVVVVVVVWWVWFGDERATTGMLSAGAVIVGEVVSRNGLWLGTGEVREGRQNVGVRNSDRALNLMLGASNQSNTKQSWMCFRMHEDCGEALVANAFEDLISFQLTYQSVEWTWNIEFNILSSSIIGMEELYLRVVSLSWILVDSQPMMEETILVGDDLMMGPPSPLIPPEIASHVLEGVDLCDGILRNLFLCLQINDIEPFCQDEIALYRQCAEKRDKELRERLQDSERKLGSTMPLDEANERAAQLESEVTSLDRRLILASGIEGMDGFRQRWSLHGRLTDTKRRLEALKMGMEKRKKDEPVVGVVGGPADGRGTLSAVRSEEVCSPLLHGHRAVHIVAWRSATLEPLKLDRGTSLDLCSHCSSCRDIIKLAISFSFQGFEYDKLGSKSKDN</sequence>
<dbReference type="PANTHER" id="PTHR36047">
    <property type="entry name" value="OS01G0191000 PROTEIN"/>
    <property type="match status" value="1"/>
</dbReference>
<keyword evidence="2" id="KW-1133">Transmembrane helix</keyword>
<accession>A0A4S4D5D4</accession>
<name>A0A4S4D5D4_CAMSN</name>
<dbReference type="Proteomes" id="UP000306102">
    <property type="component" value="Unassembled WGS sequence"/>
</dbReference>
<dbReference type="Pfam" id="PF12056">
    <property type="entry name" value="DUF3537"/>
    <property type="match status" value="1"/>
</dbReference>
<dbReference type="Pfam" id="PF25086">
    <property type="entry name" value="DUF7803"/>
    <property type="match status" value="1"/>
</dbReference>
<feature type="transmembrane region" description="Helical" evidence="2">
    <location>
        <begin position="49"/>
        <end position="70"/>
    </location>
</feature>
<proteinExistence type="predicted"/>
<evidence type="ECO:0000256" key="2">
    <source>
        <dbReference type="SAM" id="Phobius"/>
    </source>
</evidence>